<keyword evidence="11 12" id="KW-0998">Cell outer membrane</keyword>
<dbReference type="EMBL" id="SMGO01000002">
    <property type="protein sequence ID" value="TCK82891.1"/>
    <property type="molecule type" value="Genomic_DNA"/>
</dbReference>
<evidence type="ECO:0000259" key="14">
    <source>
        <dbReference type="Pfam" id="PF00593"/>
    </source>
</evidence>
<evidence type="ECO:0000256" key="1">
    <source>
        <dbReference type="ARBA" id="ARBA00004571"/>
    </source>
</evidence>
<reference evidence="16 17" key="1">
    <citation type="submission" date="2019-03" db="EMBL/GenBank/DDBJ databases">
        <title>Genomic Encyclopedia of Archaeal and Bacterial Type Strains, Phase II (KMG-II): from individual species to whole genera.</title>
        <authorList>
            <person name="Goeker M."/>
        </authorList>
    </citation>
    <scope>NUCLEOTIDE SEQUENCE [LARGE SCALE GENOMIC DNA]</scope>
    <source>
        <strain evidence="16 17">DSM 22554</strain>
    </source>
</reference>
<dbReference type="PANTHER" id="PTHR32552:SF68">
    <property type="entry name" value="FERRICHROME OUTER MEMBRANE TRANSPORTER_PHAGE RECEPTOR"/>
    <property type="match status" value="1"/>
</dbReference>
<dbReference type="PROSITE" id="PS52016">
    <property type="entry name" value="TONB_DEPENDENT_REC_3"/>
    <property type="match status" value="1"/>
</dbReference>
<dbReference type="InterPro" id="IPR008969">
    <property type="entry name" value="CarboxyPept-like_regulatory"/>
</dbReference>
<dbReference type="InterPro" id="IPR000531">
    <property type="entry name" value="Beta-barrel_TonB"/>
</dbReference>
<dbReference type="Gene3D" id="2.170.130.10">
    <property type="entry name" value="TonB-dependent receptor, plug domain"/>
    <property type="match status" value="1"/>
</dbReference>
<evidence type="ECO:0000256" key="13">
    <source>
        <dbReference type="RuleBase" id="RU003357"/>
    </source>
</evidence>
<keyword evidence="7" id="KW-0408">Iron</keyword>
<feature type="domain" description="TonB-dependent receptor plug" evidence="15">
    <location>
        <begin position="119"/>
        <end position="223"/>
    </location>
</feature>
<protein>
    <submittedName>
        <fullName evidence="16">Iron complex outermembrane receptor protein</fullName>
    </submittedName>
</protein>
<evidence type="ECO:0000256" key="4">
    <source>
        <dbReference type="ARBA" id="ARBA00022496"/>
    </source>
</evidence>
<keyword evidence="2 12" id="KW-0813">Transport</keyword>
<evidence type="ECO:0000256" key="6">
    <source>
        <dbReference type="ARBA" id="ARBA00022729"/>
    </source>
</evidence>
<evidence type="ECO:0000259" key="15">
    <source>
        <dbReference type="Pfam" id="PF07715"/>
    </source>
</evidence>
<keyword evidence="5 12" id="KW-0812">Transmembrane</keyword>
<evidence type="ECO:0000256" key="5">
    <source>
        <dbReference type="ARBA" id="ARBA00022692"/>
    </source>
</evidence>
<dbReference type="InterPro" id="IPR012910">
    <property type="entry name" value="Plug_dom"/>
</dbReference>
<dbReference type="InterPro" id="IPR039426">
    <property type="entry name" value="TonB-dep_rcpt-like"/>
</dbReference>
<dbReference type="RefSeq" id="WP_132223107.1">
    <property type="nucleotide sequence ID" value="NZ_SMGO01000002.1"/>
</dbReference>
<organism evidence="16 17">
    <name type="scientific">Albibacterium bauzanense</name>
    <dbReference type="NCBI Taxonomy" id="653929"/>
    <lineage>
        <taxon>Bacteria</taxon>
        <taxon>Pseudomonadati</taxon>
        <taxon>Bacteroidota</taxon>
        <taxon>Sphingobacteriia</taxon>
        <taxon>Sphingobacteriales</taxon>
        <taxon>Sphingobacteriaceae</taxon>
        <taxon>Albibacterium</taxon>
    </lineage>
</organism>
<proteinExistence type="inferred from homology"/>
<comment type="similarity">
    <text evidence="12 13">Belongs to the TonB-dependent receptor family.</text>
</comment>
<keyword evidence="10 12" id="KW-0472">Membrane</keyword>
<dbReference type="InterPro" id="IPR037066">
    <property type="entry name" value="Plug_dom_sf"/>
</dbReference>
<dbReference type="AlphaFoldDB" id="A0A4V6NF31"/>
<dbReference type="GO" id="GO:0009279">
    <property type="term" value="C:cell outer membrane"/>
    <property type="evidence" value="ECO:0007669"/>
    <property type="project" value="UniProtKB-SubCell"/>
</dbReference>
<dbReference type="GO" id="GO:0015344">
    <property type="term" value="F:siderophore uptake transmembrane transporter activity"/>
    <property type="evidence" value="ECO:0007669"/>
    <property type="project" value="TreeGrafter"/>
</dbReference>
<dbReference type="PANTHER" id="PTHR32552">
    <property type="entry name" value="FERRICHROME IRON RECEPTOR-RELATED"/>
    <property type="match status" value="1"/>
</dbReference>
<evidence type="ECO:0000256" key="12">
    <source>
        <dbReference type="PROSITE-ProRule" id="PRU01360"/>
    </source>
</evidence>
<gene>
    <name evidence="16" type="ORF">C8N28_1476</name>
</gene>
<dbReference type="Proteomes" id="UP000294616">
    <property type="component" value="Unassembled WGS sequence"/>
</dbReference>
<sequence>MKKTIALLAIVWLPVWLLAQNTVRIEVRDARTTELLTGASIRIKGTPLSGQTNLQGQIQLNNLKAGSNLLVVSYLGYKTAEKTVVIPQDQSIVVLMEPSSFLADEVVVQATRASTNAATTFKNLSSDEIAKNNLGQDITYLLNQTPSVVVSSDAGAGVGYTNMTIRGSDSQRINVTINGIPYNDSESQGSFWVNMPDFASSVNNIQIQRGVGTSTNGAGAFGASVNIQTDQRIDTAYGELDNSFGSYNTWKNTVKLGTGLINNKFSLDARLSQVKSDGYIDNAFSDLKSFYVSGAWYGEKSFLRANVFSGKEKTYQAWNGVPEELLKTDRTHNEFDYKDQTDNYTQTHYQLLYSNQLNAKLLLNGALHYTRGLGYYEEFEEDAALEEYKLEPVTIGSETITNTDLVRRRWLDNYFYGLTYSLNYRPTSSLNLTLGGAYNEYQGDHYGEVIWATYSSNLNLGDKYYLNDATKRDFNVYAKGDYKVDNFSFFGDVQYRKVNYILRGVNRDLGMLDQEMDYNFFNPKVGLSLSFDNNSNVYASVAMANKEPVRRDFTDLSPSQSRPLPERLTDVELGYRISSSKFNVGVNGYAMFYKDQLVVTGQINDIGSAVRENVDKSYRIGAELDASWQPFANFTWRATAAFSQNKIKDYTFYTDIYDANWDVVDQKAETLSETDIALSPNTILSNEFAYVPFERAEIALISKYVSRQYLDNTANEAKSIDPFFTSDLRLSYQAPIKGLKNLGVTLKVNNIFNELYEANGYTFGYFNPDGQLETYNYYFPQATRNFLLGLNLKF</sequence>
<dbReference type="OrthoDB" id="9761152at2"/>
<keyword evidence="9 13" id="KW-0798">TonB box</keyword>
<dbReference type="Gene3D" id="2.40.170.20">
    <property type="entry name" value="TonB-dependent receptor, beta-barrel domain"/>
    <property type="match status" value="1"/>
</dbReference>
<evidence type="ECO:0000256" key="7">
    <source>
        <dbReference type="ARBA" id="ARBA00023004"/>
    </source>
</evidence>
<dbReference type="SUPFAM" id="SSF49464">
    <property type="entry name" value="Carboxypeptidase regulatory domain-like"/>
    <property type="match status" value="1"/>
</dbReference>
<evidence type="ECO:0000256" key="10">
    <source>
        <dbReference type="ARBA" id="ARBA00023136"/>
    </source>
</evidence>
<evidence type="ECO:0000256" key="9">
    <source>
        <dbReference type="ARBA" id="ARBA00023077"/>
    </source>
</evidence>
<dbReference type="Pfam" id="PF00593">
    <property type="entry name" value="TonB_dep_Rec_b-barrel"/>
    <property type="match status" value="1"/>
</dbReference>
<evidence type="ECO:0000256" key="8">
    <source>
        <dbReference type="ARBA" id="ARBA00023065"/>
    </source>
</evidence>
<keyword evidence="16" id="KW-0675">Receptor</keyword>
<keyword evidence="6" id="KW-0732">Signal</keyword>
<name>A0A4V6NF31_9SPHI</name>
<evidence type="ECO:0000256" key="2">
    <source>
        <dbReference type="ARBA" id="ARBA00022448"/>
    </source>
</evidence>
<keyword evidence="17" id="KW-1185">Reference proteome</keyword>
<dbReference type="SUPFAM" id="SSF56935">
    <property type="entry name" value="Porins"/>
    <property type="match status" value="1"/>
</dbReference>
<feature type="domain" description="TonB-dependent receptor-like beta-barrel" evidence="14">
    <location>
        <begin position="313"/>
        <end position="751"/>
    </location>
</feature>
<dbReference type="Pfam" id="PF13715">
    <property type="entry name" value="CarbopepD_reg_2"/>
    <property type="match status" value="1"/>
</dbReference>
<dbReference type="Pfam" id="PF07715">
    <property type="entry name" value="Plug"/>
    <property type="match status" value="1"/>
</dbReference>
<evidence type="ECO:0000256" key="11">
    <source>
        <dbReference type="ARBA" id="ARBA00023237"/>
    </source>
</evidence>
<comment type="caution">
    <text evidence="16">The sequence shown here is derived from an EMBL/GenBank/DDBJ whole genome shotgun (WGS) entry which is preliminary data.</text>
</comment>
<evidence type="ECO:0000313" key="17">
    <source>
        <dbReference type="Proteomes" id="UP000294616"/>
    </source>
</evidence>
<dbReference type="InterPro" id="IPR036942">
    <property type="entry name" value="Beta-barrel_TonB_sf"/>
</dbReference>
<comment type="subcellular location">
    <subcellularLocation>
        <location evidence="1 12">Cell outer membrane</location>
        <topology evidence="1 12">Multi-pass membrane protein</topology>
    </subcellularLocation>
</comment>
<accession>A0A4V6NF31</accession>
<keyword evidence="3 12" id="KW-1134">Transmembrane beta strand</keyword>
<keyword evidence="8" id="KW-0406">Ion transport</keyword>
<evidence type="ECO:0000313" key="16">
    <source>
        <dbReference type="EMBL" id="TCK82891.1"/>
    </source>
</evidence>
<keyword evidence="4" id="KW-0410">Iron transport</keyword>
<evidence type="ECO:0000256" key="3">
    <source>
        <dbReference type="ARBA" id="ARBA00022452"/>
    </source>
</evidence>
<dbReference type="Gene3D" id="2.60.40.1120">
    <property type="entry name" value="Carboxypeptidase-like, regulatory domain"/>
    <property type="match status" value="1"/>
</dbReference>